<reference evidence="3" key="1">
    <citation type="journal article" date="2019" name="Int. J. Syst. Evol. Microbiol.">
        <title>The Global Catalogue of Microorganisms (GCM) 10K type strain sequencing project: providing services to taxonomists for standard genome sequencing and annotation.</title>
        <authorList>
            <consortium name="The Broad Institute Genomics Platform"/>
            <consortium name="The Broad Institute Genome Sequencing Center for Infectious Disease"/>
            <person name="Wu L."/>
            <person name="Ma J."/>
        </authorList>
    </citation>
    <scope>NUCLEOTIDE SEQUENCE [LARGE SCALE GENOMIC DNA]</scope>
    <source>
        <strain evidence="3">JCM 9377</strain>
    </source>
</reference>
<organism evidence="2 3">
    <name type="scientific">Actinocorallia longicatena</name>
    <dbReference type="NCBI Taxonomy" id="111803"/>
    <lineage>
        <taxon>Bacteria</taxon>
        <taxon>Bacillati</taxon>
        <taxon>Actinomycetota</taxon>
        <taxon>Actinomycetes</taxon>
        <taxon>Streptosporangiales</taxon>
        <taxon>Thermomonosporaceae</taxon>
        <taxon>Actinocorallia</taxon>
    </lineage>
</organism>
<dbReference type="Proteomes" id="UP001501237">
    <property type="component" value="Unassembled WGS sequence"/>
</dbReference>
<proteinExistence type="predicted"/>
<protein>
    <recommendedName>
        <fullName evidence="4">DUF4115 domain-containing protein</fullName>
    </recommendedName>
</protein>
<keyword evidence="3" id="KW-1185">Reference proteome</keyword>
<evidence type="ECO:0000256" key="1">
    <source>
        <dbReference type="SAM" id="MobiDB-lite"/>
    </source>
</evidence>
<feature type="compositionally biased region" description="Low complexity" evidence="1">
    <location>
        <begin position="21"/>
        <end position="31"/>
    </location>
</feature>
<feature type="compositionally biased region" description="Polar residues" evidence="1">
    <location>
        <begin position="32"/>
        <end position="42"/>
    </location>
</feature>
<feature type="region of interest" description="Disordered" evidence="1">
    <location>
        <begin position="21"/>
        <end position="42"/>
    </location>
</feature>
<evidence type="ECO:0008006" key="4">
    <source>
        <dbReference type="Google" id="ProtNLM"/>
    </source>
</evidence>
<comment type="caution">
    <text evidence="2">The sequence shown here is derived from an EMBL/GenBank/DDBJ whole genome shotgun (WGS) entry which is preliminary data.</text>
</comment>
<evidence type="ECO:0000313" key="3">
    <source>
        <dbReference type="Proteomes" id="UP001501237"/>
    </source>
</evidence>
<gene>
    <name evidence="2" type="ORF">GCM10010468_71190</name>
</gene>
<sequence>MAVALAVALVVVGGIALVSSLSSKSGKPGSGAQTTGTQKQSAQARAVYGELKPIGKARVLAQSPGGDEVYIQGDLTRGDNRPLTWPNIDLTIYTPGTVELIVDGKKVDLGQQAPANLRFRGGKLVTK</sequence>
<dbReference type="EMBL" id="BAAAUV010000031">
    <property type="protein sequence ID" value="GAA3236784.1"/>
    <property type="molecule type" value="Genomic_DNA"/>
</dbReference>
<accession>A0ABP6QJX8</accession>
<evidence type="ECO:0000313" key="2">
    <source>
        <dbReference type="EMBL" id="GAA3236784.1"/>
    </source>
</evidence>
<name>A0ABP6QJX8_9ACTN</name>